<accession>A0A2U2J6B9</accession>
<evidence type="ECO:0008006" key="3">
    <source>
        <dbReference type="Google" id="ProtNLM"/>
    </source>
</evidence>
<dbReference type="PANTHER" id="PTHR17985">
    <property type="entry name" value="SER/THR-RICH PROTEIN T10 IN DGCR REGION"/>
    <property type="match status" value="1"/>
</dbReference>
<dbReference type="OrthoDB" id="4380123at2"/>
<evidence type="ECO:0000313" key="2">
    <source>
        <dbReference type="Proteomes" id="UP000245916"/>
    </source>
</evidence>
<comment type="caution">
    <text evidence="1">The sequence shown here is derived from an EMBL/GenBank/DDBJ whole genome shotgun (WGS) entry which is preliminary data.</text>
</comment>
<evidence type="ECO:0000313" key="1">
    <source>
        <dbReference type="EMBL" id="PWG03831.1"/>
    </source>
</evidence>
<proteinExistence type="predicted"/>
<protein>
    <recommendedName>
        <fullName evidence="3">NRDE family protein</fullName>
    </recommendedName>
</protein>
<dbReference type="PANTHER" id="PTHR17985:SF8">
    <property type="entry name" value="TRANSPORT AND GOLGI ORGANIZATION PROTEIN 2 HOMOLOG"/>
    <property type="match status" value="1"/>
</dbReference>
<dbReference type="InterPro" id="IPR008551">
    <property type="entry name" value="TANGO2"/>
</dbReference>
<organism evidence="1 2">
    <name type="scientific">Allosphingosinicella humi</name>
    <dbReference type="NCBI Taxonomy" id="2068657"/>
    <lineage>
        <taxon>Bacteria</taxon>
        <taxon>Pseudomonadati</taxon>
        <taxon>Pseudomonadota</taxon>
        <taxon>Alphaproteobacteria</taxon>
        <taxon>Sphingomonadales</taxon>
        <taxon>Sphingomonadaceae</taxon>
        <taxon>Allosphingosinicella</taxon>
    </lineage>
</organism>
<gene>
    <name evidence="1" type="ORF">DF286_04010</name>
</gene>
<keyword evidence="2" id="KW-1185">Reference proteome</keyword>
<dbReference type="Proteomes" id="UP000245916">
    <property type="component" value="Unassembled WGS sequence"/>
</dbReference>
<dbReference type="RefSeq" id="WP_109271997.1">
    <property type="nucleotide sequence ID" value="NZ_QFFF01000001.1"/>
</dbReference>
<name>A0A2U2J6B9_9SPHN</name>
<reference evidence="1 2" key="1">
    <citation type="submission" date="2018-05" db="EMBL/GenBank/DDBJ databases">
        <title>Genome of Sphingosinicella humi QZX222.</title>
        <authorList>
            <person name="Qiao Z."/>
            <person name="Wang G."/>
        </authorList>
    </citation>
    <scope>NUCLEOTIDE SEQUENCE [LARGE SCALE GENOMIC DNA]</scope>
    <source>
        <strain evidence="1 2">QZX222</strain>
    </source>
</reference>
<dbReference type="AlphaFoldDB" id="A0A2U2J6B9"/>
<dbReference type="EMBL" id="QFFF01000001">
    <property type="protein sequence ID" value="PWG03831.1"/>
    <property type="molecule type" value="Genomic_DNA"/>
</dbReference>
<dbReference type="Pfam" id="PF05742">
    <property type="entry name" value="TANGO2"/>
    <property type="match status" value="1"/>
</dbReference>
<sequence length="253" mass="27723">MCVLAFAWRAHPRWPLVVAGNRDEFHSRPAAPLARWQAADHLIAGRDLQSGGTWLGVSERGRFAVVTNLRGYDAADTARTSRGALVTSLLVDDAPVTEVGKTELGDFNPFNLIFADREQAWFLSNRPKPFRSRLAPGLYGLSNGALDEPWSKTLQLKAHLLDWIVKGAQRPELLLDALRDERLSDAGIASGLPSDVPQEPTLSPIFIRNPIYGTRCSTVVAIDDRGSGIIAERRFDDTGEPAGETALAFSWHG</sequence>